<dbReference type="CDD" id="cd03362">
    <property type="entry name" value="TOPRIM_TopoIA_TopoIII"/>
    <property type="match status" value="1"/>
</dbReference>
<keyword evidence="14" id="KW-1185">Reference proteome</keyword>
<comment type="catalytic activity">
    <reaction evidence="1">
        <text>ATP-independent breakage of single-stranded DNA, followed by passage and rejoining.</text>
        <dbReference type="EC" id="5.6.2.1"/>
    </reaction>
</comment>
<dbReference type="GO" id="GO:0043597">
    <property type="term" value="C:cytoplasmic replication fork"/>
    <property type="evidence" value="ECO:0007669"/>
    <property type="project" value="TreeGrafter"/>
</dbReference>
<dbReference type="GO" id="GO:0003677">
    <property type="term" value="F:DNA binding"/>
    <property type="evidence" value="ECO:0007669"/>
    <property type="project" value="UniProtKB-KW"/>
</dbReference>
<feature type="domain" description="Toprim" evidence="11">
    <location>
        <begin position="2"/>
        <end position="133"/>
    </location>
</feature>
<dbReference type="PROSITE" id="PS50880">
    <property type="entry name" value="TOPRIM"/>
    <property type="match status" value="1"/>
</dbReference>
<dbReference type="GO" id="GO:0006265">
    <property type="term" value="P:DNA topological change"/>
    <property type="evidence" value="ECO:0007669"/>
    <property type="project" value="InterPro"/>
</dbReference>
<reference evidence="13" key="1">
    <citation type="submission" date="2020-08" db="EMBL/GenBank/DDBJ databases">
        <authorList>
            <person name="Uke A."/>
            <person name="Chhe C."/>
            <person name="Baramee S."/>
            <person name="Kosugi A."/>
        </authorList>
    </citation>
    <scope>NUCLEOTIDE SEQUENCE</scope>
    <source>
        <strain evidence="13">DA-C8</strain>
    </source>
</reference>
<evidence type="ECO:0000256" key="9">
    <source>
        <dbReference type="ARBA" id="ARBA00032235"/>
    </source>
</evidence>
<dbReference type="GO" id="GO:0006310">
    <property type="term" value="P:DNA recombination"/>
    <property type="evidence" value="ECO:0007669"/>
    <property type="project" value="TreeGrafter"/>
</dbReference>
<evidence type="ECO:0000256" key="5">
    <source>
        <dbReference type="ARBA" id="ARBA00023125"/>
    </source>
</evidence>
<keyword evidence="6" id="KW-0413">Isomerase</keyword>
<evidence type="ECO:0000256" key="2">
    <source>
        <dbReference type="ARBA" id="ARBA00009446"/>
    </source>
</evidence>
<dbReference type="PANTHER" id="PTHR11390">
    <property type="entry name" value="PROKARYOTIC DNA TOPOISOMERASE"/>
    <property type="match status" value="1"/>
</dbReference>
<dbReference type="InterPro" id="IPR013497">
    <property type="entry name" value="Topo_IA_cen"/>
</dbReference>
<evidence type="ECO:0000256" key="7">
    <source>
        <dbReference type="ARBA" id="ARBA00030003"/>
    </source>
</evidence>
<sequence length="452" mass="51758">MSVVILAEKPDMGRKIAESLGQKKAHRGYIELTNGDIVTWAIGHIVRLKTPDTYSEYKEWTLESLPIIPNPMLYEVDPSKKGQFQIINDLLSKAHTCIIATDPGREGEHIARTIIRACKYKGKLLRLWIHDLTPSTIREGFKDLQDASKYDNLAAAAQVRAYADYWIGFTATRFFTLVAREVTGENTLLSAGRVQTPTLRIVYDRELAIEEFKPEPFYIVHTKFQHSNGIYSGQWFKETNDGRVTRFESKEEAEKIVQKIEGQSAVVTHYEEKTVKRNAPQLLHSTSIKTAARKELGFSIDKTMKVLQSIYDKGYVTYPRTSSRHLSENAADQLADRLAAMQKDKKYAHLFPEKIKSLKGNKRYVDDAKATEHHAIVPTGEIPTDVTADEEKLYELILRYILHNFSPTFFNDNNRLGEEGLRCNLSNEMYFFIDSRMMMGGLRHMKRNGQNL</sequence>
<dbReference type="SMART" id="SM00437">
    <property type="entry name" value="TOP1Ac"/>
    <property type="match status" value="1"/>
</dbReference>
<evidence type="ECO:0000256" key="4">
    <source>
        <dbReference type="ARBA" id="ARBA00023029"/>
    </source>
</evidence>
<dbReference type="Proteomes" id="UP000654993">
    <property type="component" value="Unassembled WGS sequence"/>
</dbReference>
<dbReference type="InterPro" id="IPR003602">
    <property type="entry name" value="Topo_IA_DNA-bd_dom"/>
</dbReference>
<comment type="similarity">
    <text evidence="2">Belongs to the type IA topoisomerase family.</text>
</comment>
<dbReference type="EC" id="5.6.2.1" evidence="3"/>
<dbReference type="Pfam" id="PF01131">
    <property type="entry name" value="Topoisom_bac"/>
    <property type="match status" value="1"/>
</dbReference>
<dbReference type="SUPFAM" id="SSF56712">
    <property type="entry name" value="Prokaryotic type I DNA topoisomerase"/>
    <property type="match status" value="1"/>
</dbReference>
<dbReference type="GO" id="GO:0003917">
    <property type="term" value="F:DNA topoisomerase type I (single strand cut, ATP-independent) activity"/>
    <property type="evidence" value="ECO:0007669"/>
    <property type="project" value="UniProtKB-EC"/>
</dbReference>
<dbReference type="InterPro" id="IPR003601">
    <property type="entry name" value="Topo_IA_2"/>
</dbReference>
<evidence type="ECO:0000259" key="12">
    <source>
        <dbReference type="PROSITE" id="PS52039"/>
    </source>
</evidence>
<dbReference type="AlphaFoldDB" id="A0A916QDG4"/>
<evidence type="ECO:0000256" key="8">
    <source>
        <dbReference type="ARBA" id="ARBA00031985"/>
    </source>
</evidence>
<evidence type="ECO:0000256" key="6">
    <source>
        <dbReference type="ARBA" id="ARBA00023235"/>
    </source>
</evidence>
<comment type="caution">
    <text evidence="13">The sequence shown here is derived from an EMBL/GenBank/DDBJ whole genome shotgun (WGS) entry which is preliminary data.</text>
</comment>
<dbReference type="Gene3D" id="1.10.460.10">
    <property type="entry name" value="Topoisomerase I, domain 2"/>
    <property type="match status" value="1"/>
</dbReference>
<dbReference type="PRINTS" id="PR00417">
    <property type="entry name" value="PRTPISMRASEI"/>
</dbReference>
<dbReference type="SMART" id="SM00493">
    <property type="entry name" value="TOPRIM"/>
    <property type="match status" value="1"/>
</dbReference>
<organism evidence="13 14">
    <name type="scientific">Insulibacter thermoxylanivorax</name>
    <dbReference type="NCBI Taxonomy" id="2749268"/>
    <lineage>
        <taxon>Bacteria</taxon>
        <taxon>Bacillati</taxon>
        <taxon>Bacillota</taxon>
        <taxon>Bacilli</taxon>
        <taxon>Bacillales</taxon>
        <taxon>Paenibacillaceae</taxon>
        <taxon>Insulibacter</taxon>
    </lineage>
</organism>
<evidence type="ECO:0000256" key="3">
    <source>
        <dbReference type="ARBA" id="ARBA00012891"/>
    </source>
</evidence>
<dbReference type="InterPro" id="IPR013824">
    <property type="entry name" value="Topo_IA_cen_sub1"/>
</dbReference>
<dbReference type="InterPro" id="IPR013825">
    <property type="entry name" value="Topo_IA_cen_sub2"/>
</dbReference>
<dbReference type="Gene3D" id="3.40.50.140">
    <property type="match status" value="1"/>
</dbReference>
<dbReference type="Gene3D" id="2.70.20.10">
    <property type="entry name" value="Topoisomerase I, domain 3"/>
    <property type="match status" value="1"/>
</dbReference>
<dbReference type="InterPro" id="IPR006171">
    <property type="entry name" value="TOPRIM_dom"/>
</dbReference>
<dbReference type="EMBL" id="BMAQ01000023">
    <property type="protein sequence ID" value="GFR38711.1"/>
    <property type="molecule type" value="Genomic_DNA"/>
</dbReference>
<evidence type="ECO:0000256" key="1">
    <source>
        <dbReference type="ARBA" id="ARBA00000213"/>
    </source>
</evidence>
<dbReference type="RefSeq" id="WP_200966949.1">
    <property type="nucleotide sequence ID" value="NZ_BMAQ01000023.1"/>
</dbReference>
<dbReference type="InterPro" id="IPR023405">
    <property type="entry name" value="Topo_IA_core_domain"/>
</dbReference>
<dbReference type="InterPro" id="IPR013826">
    <property type="entry name" value="Topo_IA_cen_sub3"/>
</dbReference>
<dbReference type="Gene3D" id="1.10.290.10">
    <property type="entry name" value="Topoisomerase I, domain 4"/>
    <property type="match status" value="1"/>
</dbReference>
<dbReference type="InterPro" id="IPR034144">
    <property type="entry name" value="TOPRIM_TopoIII"/>
</dbReference>
<dbReference type="InterPro" id="IPR000380">
    <property type="entry name" value="Topo_IA"/>
</dbReference>
<dbReference type="Pfam" id="PF01751">
    <property type="entry name" value="Toprim"/>
    <property type="match status" value="1"/>
</dbReference>
<evidence type="ECO:0000259" key="11">
    <source>
        <dbReference type="PROSITE" id="PS50880"/>
    </source>
</evidence>
<dbReference type="SMART" id="SM00436">
    <property type="entry name" value="TOP1Bc"/>
    <property type="match status" value="1"/>
</dbReference>
<protein>
    <recommendedName>
        <fullName evidence="3">DNA topoisomerase</fullName>
        <ecNumber evidence="3">5.6.2.1</ecNumber>
    </recommendedName>
    <alternativeName>
        <fullName evidence="10">Omega-protein</fullName>
    </alternativeName>
    <alternativeName>
        <fullName evidence="9">Relaxing enzyme</fullName>
    </alternativeName>
    <alternativeName>
        <fullName evidence="7">Swivelase</fullName>
    </alternativeName>
    <alternativeName>
        <fullName evidence="8">Untwisting enzyme</fullName>
    </alternativeName>
</protein>
<keyword evidence="5" id="KW-0238">DNA-binding</keyword>
<feature type="domain" description="Topo IA-type catalytic" evidence="12">
    <location>
        <begin position="150"/>
        <end position="452"/>
    </location>
</feature>
<reference evidence="13" key="2">
    <citation type="journal article" date="2021" name="Data Brief">
        <title>Draft genome sequence data of the facultative, thermophilic, xylanolytic bacterium Paenibacillus sp. strain DA-C8.</title>
        <authorList>
            <person name="Chhe C."/>
            <person name="Uke A."/>
            <person name="Baramee S."/>
            <person name="Ungkulpasvich U."/>
            <person name="Tachaapaikoon C."/>
            <person name="Pason P."/>
            <person name="Waeonukul R."/>
            <person name="Ratanakhanokchai K."/>
            <person name="Kosugi A."/>
        </authorList>
    </citation>
    <scope>NUCLEOTIDE SEQUENCE</scope>
    <source>
        <strain evidence="13">DA-C8</strain>
    </source>
</reference>
<evidence type="ECO:0000313" key="13">
    <source>
        <dbReference type="EMBL" id="GFR38711.1"/>
    </source>
</evidence>
<proteinExistence type="inferred from homology"/>
<dbReference type="GO" id="GO:0006281">
    <property type="term" value="P:DNA repair"/>
    <property type="evidence" value="ECO:0007669"/>
    <property type="project" value="TreeGrafter"/>
</dbReference>
<dbReference type="PANTHER" id="PTHR11390:SF21">
    <property type="entry name" value="DNA TOPOISOMERASE 3-ALPHA"/>
    <property type="match status" value="1"/>
</dbReference>
<evidence type="ECO:0000313" key="14">
    <source>
        <dbReference type="Proteomes" id="UP000654993"/>
    </source>
</evidence>
<gene>
    <name evidence="13" type="ORF">PRECH8_20070</name>
</gene>
<name>A0A916QDG4_9BACL</name>
<keyword evidence="4" id="KW-0799">Topoisomerase</keyword>
<dbReference type="PROSITE" id="PS52039">
    <property type="entry name" value="TOPO_IA_2"/>
    <property type="match status" value="1"/>
</dbReference>
<accession>A0A916QDG4</accession>
<evidence type="ECO:0000256" key="10">
    <source>
        <dbReference type="ARBA" id="ARBA00032877"/>
    </source>
</evidence>